<dbReference type="STRING" id="1146883.BLASA_1381"/>
<evidence type="ECO:0000256" key="1">
    <source>
        <dbReference type="SAM" id="MobiDB-lite"/>
    </source>
</evidence>
<feature type="region of interest" description="Disordered" evidence="1">
    <location>
        <begin position="24"/>
        <end position="93"/>
    </location>
</feature>
<dbReference type="HOGENOM" id="CLU_2393945_0_0_11"/>
<feature type="compositionally biased region" description="Polar residues" evidence="1">
    <location>
        <begin position="82"/>
        <end position="93"/>
    </location>
</feature>
<protein>
    <submittedName>
        <fullName evidence="2">Uncharacterized protein</fullName>
    </submittedName>
</protein>
<feature type="compositionally biased region" description="Basic and acidic residues" evidence="1">
    <location>
        <begin position="58"/>
        <end position="68"/>
    </location>
</feature>
<gene>
    <name evidence="2" type="ordered locus">BLASA_1381</name>
</gene>
<sequence length="93" mass="10154">MRQDGQRPARVFVGAEGDRLSHLSSVSPLVRHGKEPVAVSTKGDPSLRHVRGTNTAERATDQREHRSEGQASQADRAGSIPVTRSTSVWRDIV</sequence>
<name>H6RJL1_BLASD</name>
<dbReference type="KEGG" id="bsd:BLASA_1381"/>
<evidence type="ECO:0000313" key="3">
    <source>
        <dbReference type="Proteomes" id="UP000007517"/>
    </source>
</evidence>
<reference evidence="3" key="2">
    <citation type="submission" date="2012-02" db="EMBL/GenBank/DDBJ databases">
        <title>Complete genome sequence of Blastococcus saxobsidens strain DD2.</title>
        <authorList>
            <person name="Genoscope."/>
        </authorList>
    </citation>
    <scope>NUCLEOTIDE SEQUENCE [LARGE SCALE GENOMIC DNA]</scope>
    <source>
        <strain evidence="3">DD2</strain>
    </source>
</reference>
<proteinExistence type="predicted"/>
<dbReference type="Proteomes" id="UP000007517">
    <property type="component" value="Chromosome"/>
</dbReference>
<keyword evidence="3" id="KW-1185">Reference proteome</keyword>
<reference evidence="2 3" key="1">
    <citation type="journal article" date="2012" name="J. Bacteriol.">
        <title>Genome Sequence of Blastococcus saxobsidens DD2, a Stone-Inhabiting Bacterium.</title>
        <authorList>
            <person name="Chouaia B."/>
            <person name="Crotti E."/>
            <person name="Brusetti L."/>
            <person name="Daffonchio D."/>
            <person name="Essoussi I."/>
            <person name="Nouioui I."/>
            <person name="Sbissi I."/>
            <person name="Ghodhbane-Gtari F."/>
            <person name="Gtari M."/>
            <person name="Vacherie B."/>
            <person name="Barbe V."/>
            <person name="Medigue C."/>
            <person name="Gury J."/>
            <person name="Pujic P."/>
            <person name="Normand P."/>
        </authorList>
    </citation>
    <scope>NUCLEOTIDE SEQUENCE [LARGE SCALE GENOMIC DNA]</scope>
    <source>
        <strain evidence="2 3">DD2</strain>
    </source>
</reference>
<dbReference type="EMBL" id="FO117623">
    <property type="protein sequence ID" value="CCG02316.1"/>
    <property type="molecule type" value="Genomic_DNA"/>
</dbReference>
<organism evidence="2 3">
    <name type="scientific">Blastococcus saxobsidens (strain DD2)</name>
    <dbReference type="NCBI Taxonomy" id="1146883"/>
    <lineage>
        <taxon>Bacteria</taxon>
        <taxon>Bacillati</taxon>
        <taxon>Actinomycetota</taxon>
        <taxon>Actinomycetes</taxon>
        <taxon>Geodermatophilales</taxon>
        <taxon>Geodermatophilaceae</taxon>
        <taxon>Blastococcus</taxon>
    </lineage>
</organism>
<accession>H6RJL1</accession>
<evidence type="ECO:0000313" key="2">
    <source>
        <dbReference type="EMBL" id="CCG02316.1"/>
    </source>
</evidence>
<dbReference type="AlphaFoldDB" id="H6RJL1"/>